<evidence type="ECO:0000313" key="2">
    <source>
        <dbReference type="Proteomes" id="UP000199614"/>
    </source>
</evidence>
<dbReference type="EMBL" id="FOUY01000001">
    <property type="protein sequence ID" value="SFM55968.1"/>
    <property type="molecule type" value="Genomic_DNA"/>
</dbReference>
<dbReference type="RefSeq" id="WP_177238200.1">
    <property type="nucleotide sequence ID" value="NZ_FOUY01000001.1"/>
</dbReference>
<protein>
    <submittedName>
        <fullName evidence="1">Uncharacterized protein</fullName>
    </submittedName>
</protein>
<dbReference type="AlphaFoldDB" id="A0A1I4RUQ2"/>
<reference evidence="1 2" key="1">
    <citation type="submission" date="2016-10" db="EMBL/GenBank/DDBJ databases">
        <authorList>
            <person name="de Groot N.N."/>
        </authorList>
    </citation>
    <scope>NUCLEOTIDE SEQUENCE [LARGE SCALE GENOMIC DNA]</scope>
    <source>
        <strain evidence="1 2">CGMCC 4.1877</strain>
    </source>
</reference>
<organism evidence="1 2">
    <name type="scientific">Pseudonocardia ammonioxydans</name>
    <dbReference type="NCBI Taxonomy" id="260086"/>
    <lineage>
        <taxon>Bacteria</taxon>
        <taxon>Bacillati</taxon>
        <taxon>Actinomycetota</taxon>
        <taxon>Actinomycetes</taxon>
        <taxon>Pseudonocardiales</taxon>
        <taxon>Pseudonocardiaceae</taxon>
        <taxon>Pseudonocardia</taxon>
    </lineage>
</organism>
<keyword evidence="2" id="KW-1185">Reference proteome</keyword>
<gene>
    <name evidence="1" type="ORF">SAMN05216207_100171</name>
</gene>
<evidence type="ECO:0000313" key="1">
    <source>
        <dbReference type="EMBL" id="SFM55968.1"/>
    </source>
</evidence>
<dbReference type="Proteomes" id="UP000199614">
    <property type="component" value="Unassembled WGS sequence"/>
</dbReference>
<proteinExistence type="predicted"/>
<sequence length="72" mass="8331">MLMNEIPMDHLTALVRQRQERLHAEAAAHRLVRAGRPVPPLREWATRLRVLWRALDRPPAPEHPDDAARPGF</sequence>
<dbReference type="STRING" id="260086.SAMN05216207_100171"/>
<name>A0A1I4RUQ2_PSUAM</name>
<accession>A0A1I4RUQ2</accession>